<evidence type="ECO:0000256" key="5">
    <source>
        <dbReference type="ARBA" id="ARBA00023034"/>
    </source>
</evidence>
<evidence type="ECO:0000256" key="6">
    <source>
        <dbReference type="ARBA" id="ARBA00038179"/>
    </source>
</evidence>
<dbReference type="Pfam" id="PF04099">
    <property type="entry name" value="Sybindin"/>
    <property type="match status" value="1"/>
</dbReference>
<keyword evidence="5 7" id="KW-0333">Golgi apparatus</keyword>
<dbReference type="PANTHER" id="PTHR23249">
    <property type="entry name" value="TRAFFICKING PROTEIN PARTICLE COMPLEX SUBUNIT"/>
    <property type="match status" value="1"/>
</dbReference>
<dbReference type="GO" id="GO:0005794">
    <property type="term" value="C:Golgi apparatus"/>
    <property type="evidence" value="ECO:0007669"/>
    <property type="project" value="UniProtKB-SubCell"/>
</dbReference>
<dbReference type="GO" id="GO:0046872">
    <property type="term" value="F:metal ion binding"/>
    <property type="evidence" value="ECO:0007669"/>
    <property type="project" value="InterPro"/>
</dbReference>
<protein>
    <recommendedName>
        <fullName evidence="7">Trafficking protein particle complex subunit</fullName>
    </recommendedName>
</protein>
<accession>A0A0B7MWP2</accession>
<evidence type="ECO:0000256" key="4">
    <source>
        <dbReference type="ARBA" id="ARBA00022892"/>
    </source>
</evidence>
<proteinExistence type="inferred from homology"/>
<comment type="similarity">
    <text evidence="6">Belongs to the TRAPP small subunits family. TRAPPC4 subfamily.</text>
</comment>
<keyword evidence="9" id="KW-1185">Reference proteome</keyword>
<dbReference type="SUPFAM" id="SSF64356">
    <property type="entry name" value="SNARE-like"/>
    <property type="match status" value="1"/>
</dbReference>
<dbReference type="STRING" id="35722.A0A0B7MWP2"/>
<dbReference type="OrthoDB" id="2228700at2759"/>
<reference evidence="8 9" key="1">
    <citation type="submission" date="2014-09" db="EMBL/GenBank/DDBJ databases">
        <authorList>
            <person name="Ellenberger Sabrina"/>
        </authorList>
    </citation>
    <scope>NUCLEOTIDE SEQUENCE [LARGE SCALE GENOMIC DNA]</scope>
    <source>
        <strain evidence="8 9">CBS 412.66</strain>
    </source>
</reference>
<dbReference type="GO" id="GO:0006888">
    <property type="term" value="P:endoplasmic reticulum to Golgi vesicle-mediated transport"/>
    <property type="evidence" value="ECO:0007669"/>
    <property type="project" value="UniProtKB-UniRule"/>
</dbReference>
<comment type="subcellular location">
    <subcellularLocation>
        <location evidence="7">Endoplasmic reticulum</location>
    </subcellularLocation>
    <subcellularLocation>
        <location evidence="7">Golgi apparatus</location>
        <location evidence="7">cis-Golgi network</location>
    </subcellularLocation>
    <subcellularLocation>
        <location evidence="1">Golgi apparatus</location>
    </subcellularLocation>
</comment>
<name>A0A0B7MWP2_9FUNG</name>
<dbReference type="SMART" id="SM01399">
    <property type="entry name" value="Sybindin"/>
    <property type="match status" value="1"/>
</dbReference>
<dbReference type="GO" id="GO:0005783">
    <property type="term" value="C:endoplasmic reticulum"/>
    <property type="evidence" value="ECO:0007669"/>
    <property type="project" value="UniProtKB-SubCell"/>
</dbReference>
<evidence type="ECO:0000256" key="2">
    <source>
        <dbReference type="ARBA" id="ARBA00022448"/>
    </source>
</evidence>
<dbReference type="InterPro" id="IPR007233">
    <property type="entry name" value="TRAPPC"/>
</dbReference>
<sequence>MIYSLYIINKAGGLVYQKDFTNQLEKLSSNEYLVLAGTFHGVHAITSKISPLHNSSGIEMLEAENFKLYCNQTLTVTLGQGILQDQQDQQELPEDPSTVDPFDTYDVYQDKFFPSVAVASFTGPLIVGEFSFYQDNNGQVVVTGAFHKGLQQDRDYQFRFHQGPDCEDLGEVVMEHYFESMHVLDLGGTPPIQEPLNEIHLTGQDGYMGLPWVLSDGVHDLACVVLKGHQIK</sequence>
<dbReference type="Gene3D" id="3.30.450.70">
    <property type="match status" value="1"/>
</dbReference>
<dbReference type="GO" id="GO:0030008">
    <property type="term" value="C:TRAPP complex"/>
    <property type="evidence" value="ECO:0007669"/>
    <property type="project" value="UniProtKB-UniRule"/>
</dbReference>
<keyword evidence="4 7" id="KW-0931">ER-Golgi transport</keyword>
<dbReference type="GO" id="GO:0006801">
    <property type="term" value="P:superoxide metabolic process"/>
    <property type="evidence" value="ECO:0007669"/>
    <property type="project" value="InterPro"/>
</dbReference>
<dbReference type="EMBL" id="LN724120">
    <property type="protein sequence ID" value="CEP10456.1"/>
    <property type="molecule type" value="Genomic_DNA"/>
</dbReference>
<keyword evidence="3 7" id="KW-0256">Endoplasmic reticulum</keyword>
<dbReference type="InterPro" id="IPR011012">
    <property type="entry name" value="Longin-like_dom_sf"/>
</dbReference>
<gene>
    <name evidence="8" type="primary">PARPA_04138.1 scaffold 11792</name>
</gene>
<organism evidence="8 9">
    <name type="scientific">Parasitella parasitica</name>
    <dbReference type="NCBI Taxonomy" id="35722"/>
    <lineage>
        <taxon>Eukaryota</taxon>
        <taxon>Fungi</taxon>
        <taxon>Fungi incertae sedis</taxon>
        <taxon>Mucoromycota</taxon>
        <taxon>Mucoromycotina</taxon>
        <taxon>Mucoromycetes</taxon>
        <taxon>Mucorales</taxon>
        <taxon>Mucorineae</taxon>
        <taxon>Mucoraceae</taxon>
        <taxon>Parasitella</taxon>
    </lineage>
</organism>
<evidence type="ECO:0000256" key="3">
    <source>
        <dbReference type="ARBA" id="ARBA00022824"/>
    </source>
</evidence>
<comment type="subunit">
    <text evidence="7">Part of the multisubunit transport protein particle (TRAPP) complex.</text>
</comment>
<evidence type="ECO:0000313" key="8">
    <source>
        <dbReference type="EMBL" id="CEP10456.1"/>
    </source>
</evidence>
<dbReference type="AlphaFoldDB" id="A0A0B7MWP2"/>
<dbReference type="PANTHER" id="PTHR23249:SF15">
    <property type="entry name" value="TRAFFICKING PROTEIN PARTICLE COMPLEX SUBUNIT 4"/>
    <property type="match status" value="1"/>
</dbReference>
<evidence type="ECO:0000256" key="1">
    <source>
        <dbReference type="ARBA" id="ARBA00004555"/>
    </source>
</evidence>
<dbReference type="InterPro" id="IPR036423">
    <property type="entry name" value="SOD-like_Cu/Zn_dom_sf"/>
</dbReference>
<evidence type="ECO:0000256" key="7">
    <source>
        <dbReference type="RuleBase" id="RU366065"/>
    </source>
</evidence>
<dbReference type="Proteomes" id="UP000054107">
    <property type="component" value="Unassembled WGS sequence"/>
</dbReference>
<dbReference type="Gene3D" id="2.60.40.200">
    <property type="entry name" value="Superoxide dismutase, copper/zinc binding domain"/>
    <property type="match status" value="1"/>
</dbReference>
<keyword evidence="2 7" id="KW-0813">Transport</keyword>
<evidence type="ECO:0000313" key="9">
    <source>
        <dbReference type="Proteomes" id="UP000054107"/>
    </source>
</evidence>